<proteinExistence type="predicted"/>
<evidence type="ECO:0000313" key="1">
    <source>
        <dbReference type="EMBL" id="QRD00714.1"/>
    </source>
</evidence>
<sequence length="101" mass="11352">MLPMLLCHLCHSLSDDVSNLHCEQTQQGSNEYCERILLYIAHRASPIRNHLLKSSYYALLRFSQKGVPCDAFPAHFEAQPNSKEFVPAQYARAGASRSGTN</sequence>
<name>A0A7U2FAJ4_PHANO</name>
<dbReference type="VEuPathDB" id="FungiDB:JI435_415670"/>
<reference evidence="2" key="1">
    <citation type="journal article" date="2021" name="BMC Genomics">
        <title>Chromosome-level genome assembly and manually-curated proteome of model necrotroph Parastagonospora nodorum Sn15 reveals a genome-wide trove of candidate effector homologs, and redundancy of virulence-related functions within an accessory chromosome.</title>
        <authorList>
            <person name="Bertazzoni S."/>
            <person name="Jones D.A.B."/>
            <person name="Phan H.T."/>
            <person name="Tan K.-C."/>
            <person name="Hane J.K."/>
        </authorList>
    </citation>
    <scope>NUCLEOTIDE SEQUENCE [LARGE SCALE GENOMIC DNA]</scope>
    <source>
        <strain evidence="2">SN15 / ATCC MYA-4574 / FGSC 10173)</strain>
    </source>
</reference>
<keyword evidence="2" id="KW-1185">Reference proteome</keyword>
<protein>
    <submittedName>
        <fullName evidence="1">Uncharacterized protein</fullName>
    </submittedName>
</protein>
<dbReference type="AlphaFoldDB" id="A0A7U2FAJ4"/>
<organism evidence="1 2">
    <name type="scientific">Phaeosphaeria nodorum (strain SN15 / ATCC MYA-4574 / FGSC 10173)</name>
    <name type="common">Glume blotch fungus</name>
    <name type="synonym">Parastagonospora nodorum</name>
    <dbReference type="NCBI Taxonomy" id="321614"/>
    <lineage>
        <taxon>Eukaryota</taxon>
        <taxon>Fungi</taxon>
        <taxon>Dikarya</taxon>
        <taxon>Ascomycota</taxon>
        <taxon>Pezizomycotina</taxon>
        <taxon>Dothideomycetes</taxon>
        <taxon>Pleosporomycetidae</taxon>
        <taxon>Pleosporales</taxon>
        <taxon>Pleosporineae</taxon>
        <taxon>Phaeosphaeriaceae</taxon>
        <taxon>Parastagonospora</taxon>
    </lineage>
</organism>
<dbReference type="Proteomes" id="UP000663193">
    <property type="component" value="Chromosome 11"/>
</dbReference>
<evidence type="ECO:0000313" key="2">
    <source>
        <dbReference type="Proteomes" id="UP000663193"/>
    </source>
</evidence>
<accession>A0A7U2FAJ4</accession>
<gene>
    <name evidence="1" type="ORF">JI435_415670</name>
</gene>
<dbReference type="EMBL" id="CP069033">
    <property type="protein sequence ID" value="QRD00714.1"/>
    <property type="molecule type" value="Genomic_DNA"/>
</dbReference>